<accession>A0A1E3NDL0</accession>
<keyword evidence="3" id="KW-1185">Reference proteome</keyword>
<evidence type="ECO:0000313" key="3">
    <source>
        <dbReference type="Proteomes" id="UP000094455"/>
    </source>
</evidence>
<feature type="transmembrane region" description="Helical" evidence="1">
    <location>
        <begin position="24"/>
        <end position="42"/>
    </location>
</feature>
<gene>
    <name evidence="2" type="ORF">PICMEDRAFT_18477</name>
</gene>
<name>A0A1E3NDL0_9ASCO</name>
<protein>
    <submittedName>
        <fullName evidence="2">Uncharacterized protein</fullName>
    </submittedName>
</protein>
<dbReference type="EMBL" id="KV454008">
    <property type="protein sequence ID" value="ODQ44225.1"/>
    <property type="molecule type" value="Genomic_DNA"/>
</dbReference>
<evidence type="ECO:0000313" key="2">
    <source>
        <dbReference type="EMBL" id="ODQ44225.1"/>
    </source>
</evidence>
<proteinExistence type="predicted"/>
<reference evidence="2 3" key="1">
    <citation type="journal article" date="2016" name="Proc. Natl. Acad. Sci. U.S.A.">
        <title>Comparative genomics of biotechnologically important yeasts.</title>
        <authorList>
            <person name="Riley R."/>
            <person name="Haridas S."/>
            <person name="Wolfe K.H."/>
            <person name="Lopes M.R."/>
            <person name="Hittinger C.T."/>
            <person name="Goeker M."/>
            <person name="Salamov A.A."/>
            <person name="Wisecaver J.H."/>
            <person name="Long T.M."/>
            <person name="Calvey C.H."/>
            <person name="Aerts A.L."/>
            <person name="Barry K.W."/>
            <person name="Choi C."/>
            <person name="Clum A."/>
            <person name="Coughlan A.Y."/>
            <person name="Deshpande S."/>
            <person name="Douglass A.P."/>
            <person name="Hanson S.J."/>
            <person name="Klenk H.-P."/>
            <person name="LaButti K.M."/>
            <person name="Lapidus A."/>
            <person name="Lindquist E.A."/>
            <person name="Lipzen A.M."/>
            <person name="Meier-Kolthoff J.P."/>
            <person name="Ohm R.A."/>
            <person name="Otillar R.P."/>
            <person name="Pangilinan J.L."/>
            <person name="Peng Y."/>
            <person name="Rokas A."/>
            <person name="Rosa C.A."/>
            <person name="Scheuner C."/>
            <person name="Sibirny A.A."/>
            <person name="Slot J.C."/>
            <person name="Stielow J.B."/>
            <person name="Sun H."/>
            <person name="Kurtzman C.P."/>
            <person name="Blackwell M."/>
            <person name="Grigoriev I.V."/>
            <person name="Jeffries T.W."/>
        </authorList>
    </citation>
    <scope>NUCLEOTIDE SEQUENCE [LARGE SCALE GENOMIC DNA]</scope>
    <source>
        <strain evidence="2 3">NRRL Y-2026</strain>
    </source>
</reference>
<evidence type="ECO:0000256" key="1">
    <source>
        <dbReference type="SAM" id="Phobius"/>
    </source>
</evidence>
<dbReference type="GeneID" id="30178701"/>
<keyword evidence="1" id="KW-0812">Transmembrane</keyword>
<keyword evidence="1" id="KW-1133">Transmembrane helix</keyword>
<dbReference type="RefSeq" id="XP_019015338.1">
    <property type="nucleotide sequence ID" value="XM_019162014.1"/>
</dbReference>
<dbReference type="AlphaFoldDB" id="A0A1E3NDL0"/>
<sequence length="54" mass="5859">MHVGIFTVNVMVHKHIRAEKSKKGYLRFASYLAAVIAAVIAANTKSQEAIESGT</sequence>
<dbReference type="Proteomes" id="UP000094455">
    <property type="component" value="Unassembled WGS sequence"/>
</dbReference>
<organism evidence="2 3">
    <name type="scientific">Pichia membranifaciens NRRL Y-2026</name>
    <dbReference type="NCBI Taxonomy" id="763406"/>
    <lineage>
        <taxon>Eukaryota</taxon>
        <taxon>Fungi</taxon>
        <taxon>Dikarya</taxon>
        <taxon>Ascomycota</taxon>
        <taxon>Saccharomycotina</taxon>
        <taxon>Pichiomycetes</taxon>
        <taxon>Pichiales</taxon>
        <taxon>Pichiaceae</taxon>
        <taxon>Pichia</taxon>
    </lineage>
</organism>
<keyword evidence="1" id="KW-0472">Membrane</keyword>